<dbReference type="InterPro" id="IPR037364">
    <property type="entry name" value="Sec23"/>
</dbReference>
<feature type="domain" description="Gelsolin-like" evidence="3">
    <location>
        <begin position="27"/>
        <end position="114"/>
    </location>
</feature>
<evidence type="ECO:0000256" key="1">
    <source>
        <dbReference type="ARBA" id="ARBA00025471"/>
    </source>
</evidence>
<dbReference type="Gene3D" id="3.40.20.10">
    <property type="entry name" value="Severin"/>
    <property type="match status" value="1"/>
</dbReference>
<keyword evidence="2" id="KW-0862">Zinc</keyword>
<dbReference type="CDD" id="cd11287">
    <property type="entry name" value="Sec23_C"/>
    <property type="match status" value="1"/>
</dbReference>
<dbReference type="GO" id="GO:0030127">
    <property type="term" value="C:COPII vesicle coat"/>
    <property type="evidence" value="ECO:0007669"/>
    <property type="project" value="InterPro"/>
</dbReference>
<keyword evidence="2" id="KW-0968">Cytoplasmic vesicle</keyword>
<dbReference type="InterPro" id="IPR036180">
    <property type="entry name" value="Gelsolin-like_dom_sf"/>
</dbReference>
<gene>
    <name evidence="4" type="ORF">TorRG33x02_086730</name>
</gene>
<dbReference type="AlphaFoldDB" id="A0A2P5FCJ6"/>
<name>A0A2P5FCJ6_TREOI</name>
<dbReference type="GO" id="GO:0070971">
    <property type="term" value="C:endoplasmic reticulum exit site"/>
    <property type="evidence" value="ECO:0007669"/>
    <property type="project" value="TreeGrafter"/>
</dbReference>
<dbReference type="FunFam" id="3.40.20.10:FF:000014">
    <property type="entry name" value="Protein transport protein SEC23"/>
    <property type="match status" value="1"/>
</dbReference>
<evidence type="ECO:0000259" key="3">
    <source>
        <dbReference type="Pfam" id="PF00626"/>
    </source>
</evidence>
<dbReference type="PANTHER" id="PTHR11141">
    <property type="entry name" value="PROTEIN TRANSPORT PROTEIN SEC23"/>
    <property type="match status" value="1"/>
</dbReference>
<evidence type="ECO:0000256" key="2">
    <source>
        <dbReference type="RuleBase" id="RU365030"/>
    </source>
</evidence>
<keyword evidence="2" id="KW-0963">Cytoplasm</keyword>
<dbReference type="STRING" id="63057.A0A2P5FCJ6"/>
<accession>A0A2P5FCJ6</accession>
<evidence type="ECO:0000313" key="4">
    <source>
        <dbReference type="EMBL" id="PON95527.1"/>
    </source>
</evidence>
<dbReference type="GO" id="GO:0005789">
    <property type="term" value="C:endoplasmic reticulum membrane"/>
    <property type="evidence" value="ECO:0007669"/>
    <property type="project" value="UniProtKB-SubCell"/>
</dbReference>
<dbReference type="Pfam" id="PF00626">
    <property type="entry name" value="Gelsolin"/>
    <property type="match status" value="1"/>
</dbReference>
<keyword evidence="2" id="KW-0479">Metal-binding</keyword>
<keyword evidence="2" id="KW-0931">ER-Golgi transport</keyword>
<dbReference type="InterPro" id="IPR029006">
    <property type="entry name" value="ADF-H/Gelsolin-like_dom_sf"/>
</dbReference>
<keyword evidence="2" id="KW-0653">Protein transport</keyword>
<comment type="function">
    <text evidence="1 2">Component of the coat protein complex II (COPII) which promotes the formation of transport vesicles from the endoplasmic reticulum (ER). The coat has two main functions, the physical deformation of the endoplasmic reticulum membrane into vesicles and the selection of cargo molecules.</text>
</comment>
<dbReference type="OrthoDB" id="10256289at2759"/>
<dbReference type="GO" id="GO:0015031">
    <property type="term" value="P:protein transport"/>
    <property type="evidence" value="ECO:0007669"/>
    <property type="project" value="UniProtKB-KW"/>
</dbReference>
<proteinExistence type="inferred from homology"/>
<keyword evidence="2" id="KW-0813">Transport</keyword>
<comment type="caution">
    <text evidence="4">The sequence shown here is derived from an EMBL/GenBank/DDBJ whole genome shotgun (WGS) entry which is preliminary data.</text>
</comment>
<evidence type="ECO:0000313" key="5">
    <source>
        <dbReference type="Proteomes" id="UP000237000"/>
    </source>
</evidence>
<keyword evidence="2" id="KW-0472">Membrane</keyword>
<dbReference type="SUPFAM" id="SSF82754">
    <property type="entry name" value="C-terminal, gelsolin-like domain of Sec23/24"/>
    <property type="match status" value="1"/>
</dbReference>
<dbReference type="GO" id="GO:0090110">
    <property type="term" value="P:COPII-coated vesicle cargo loading"/>
    <property type="evidence" value="ECO:0007669"/>
    <property type="project" value="TreeGrafter"/>
</dbReference>
<reference evidence="5" key="1">
    <citation type="submission" date="2016-06" db="EMBL/GenBank/DDBJ databases">
        <title>Parallel loss of symbiosis genes in relatives of nitrogen-fixing non-legume Parasponia.</title>
        <authorList>
            <person name="Van Velzen R."/>
            <person name="Holmer R."/>
            <person name="Bu F."/>
            <person name="Rutten L."/>
            <person name="Van Zeijl A."/>
            <person name="Liu W."/>
            <person name="Santuari L."/>
            <person name="Cao Q."/>
            <person name="Sharma T."/>
            <person name="Shen D."/>
            <person name="Roswanjaya Y."/>
            <person name="Wardhani T."/>
            <person name="Kalhor M.S."/>
            <person name="Jansen J."/>
            <person name="Van den Hoogen J."/>
            <person name="Gungor B."/>
            <person name="Hartog M."/>
            <person name="Hontelez J."/>
            <person name="Verver J."/>
            <person name="Yang W.-C."/>
            <person name="Schijlen E."/>
            <person name="Repin R."/>
            <person name="Schilthuizen M."/>
            <person name="Schranz E."/>
            <person name="Heidstra R."/>
            <person name="Miyata K."/>
            <person name="Fedorova E."/>
            <person name="Kohlen W."/>
            <person name="Bisseling T."/>
            <person name="Smit S."/>
            <person name="Geurts R."/>
        </authorList>
    </citation>
    <scope>NUCLEOTIDE SEQUENCE [LARGE SCALE GENOMIC DNA]</scope>
    <source>
        <strain evidence="5">cv. RG33-2</strain>
    </source>
</reference>
<keyword evidence="2" id="KW-0256">Endoplasmic reticulum</keyword>
<sequence>MLLNRENITNAAVMIQPSLMSYSFNSPPRPVLLDVSSIAVDQILLLDSYFSVVIFHGMTIAQWRNMGYQNQPEHQAFAQLLRAPHDDAQVIIHERFPVPRLVVCDQHGSQARFLLAKLNPSATYNSPNDMAAGSDIIFTDDVSLQVFFEHLQRLAVQS</sequence>
<dbReference type="Proteomes" id="UP000237000">
    <property type="component" value="Unassembled WGS sequence"/>
</dbReference>
<dbReference type="EMBL" id="JXTC01000044">
    <property type="protein sequence ID" value="PON95527.1"/>
    <property type="molecule type" value="Genomic_DNA"/>
</dbReference>
<dbReference type="GO" id="GO:0005096">
    <property type="term" value="F:GTPase activator activity"/>
    <property type="evidence" value="ECO:0007669"/>
    <property type="project" value="TreeGrafter"/>
</dbReference>
<comment type="similarity">
    <text evidence="2">Belongs to the SEC23/SEC24 family. SEC23 subfamily.</text>
</comment>
<dbReference type="InterPro" id="IPR037550">
    <property type="entry name" value="Sec23_C"/>
</dbReference>
<dbReference type="GO" id="GO:0046872">
    <property type="term" value="F:metal ion binding"/>
    <property type="evidence" value="ECO:0007669"/>
    <property type="project" value="UniProtKB-KW"/>
</dbReference>
<keyword evidence="5" id="KW-1185">Reference proteome</keyword>
<comment type="subcellular location">
    <subcellularLocation>
        <location evidence="2">Cytoplasmic vesicle</location>
        <location evidence="2">COPII-coated vesicle membrane</location>
        <topology evidence="2">Peripheral membrane protein</topology>
        <orientation evidence="2">Cytoplasmic side</orientation>
    </subcellularLocation>
    <subcellularLocation>
        <location evidence="2">Endoplasmic reticulum membrane</location>
        <topology evidence="2">Peripheral membrane protein</topology>
        <orientation evidence="2">Cytoplasmic side</orientation>
    </subcellularLocation>
</comment>
<dbReference type="PANTHER" id="PTHR11141:SF0">
    <property type="entry name" value="PROTEIN TRANSPORT PROTEIN SEC23"/>
    <property type="match status" value="1"/>
</dbReference>
<dbReference type="InterPro" id="IPR007123">
    <property type="entry name" value="Gelsolin-like_dom"/>
</dbReference>
<organism evidence="4 5">
    <name type="scientific">Trema orientale</name>
    <name type="common">Charcoal tree</name>
    <name type="synonym">Celtis orientalis</name>
    <dbReference type="NCBI Taxonomy" id="63057"/>
    <lineage>
        <taxon>Eukaryota</taxon>
        <taxon>Viridiplantae</taxon>
        <taxon>Streptophyta</taxon>
        <taxon>Embryophyta</taxon>
        <taxon>Tracheophyta</taxon>
        <taxon>Spermatophyta</taxon>
        <taxon>Magnoliopsida</taxon>
        <taxon>eudicotyledons</taxon>
        <taxon>Gunneridae</taxon>
        <taxon>Pentapetalae</taxon>
        <taxon>rosids</taxon>
        <taxon>fabids</taxon>
        <taxon>Rosales</taxon>
        <taxon>Cannabaceae</taxon>
        <taxon>Trema</taxon>
    </lineage>
</organism>
<dbReference type="InParanoid" id="A0A2P5FCJ6"/>
<protein>
    <recommendedName>
        <fullName evidence="2">Protein transport protein SEC23</fullName>
    </recommendedName>
</protein>